<evidence type="ECO:0000256" key="3">
    <source>
        <dbReference type="ARBA" id="ARBA00022898"/>
    </source>
</evidence>
<comment type="pathway">
    <text evidence="4 6">Cofactor biosynthesis; NAD(+) biosynthesis; quinolinate from L-kynurenine: step 2/3.</text>
</comment>
<feature type="binding site" evidence="4">
    <location>
        <position position="283"/>
    </location>
    <ligand>
        <name>pyridoxal 5'-phosphate</name>
        <dbReference type="ChEBI" id="CHEBI:597326"/>
    </ligand>
</feature>
<organism evidence="7">
    <name type="scientific">Burkholderia stagnalis</name>
    <dbReference type="NCBI Taxonomy" id="1503054"/>
    <lineage>
        <taxon>Bacteria</taxon>
        <taxon>Pseudomonadati</taxon>
        <taxon>Pseudomonadota</taxon>
        <taxon>Betaproteobacteria</taxon>
        <taxon>Burkholderiales</taxon>
        <taxon>Burkholderiaceae</taxon>
        <taxon>Burkholderia</taxon>
        <taxon>Burkholderia cepacia complex</taxon>
    </lineage>
</organism>
<feature type="binding site" evidence="4">
    <location>
        <position position="202"/>
    </location>
    <ligand>
        <name>pyridoxal 5'-phosphate</name>
        <dbReference type="ChEBI" id="CHEBI:597326"/>
    </ligand>
</feature>
<dbReference type="InterPro" id="IPR015421">
    <property type="entry name" value="PyrdxlP-dep_Trfase_major"/>
</dbReference>
<accession>A0A107A528</accession>
<dbReference type="Pfam" id="PF22580">
    <property type="entry name" value="KYNU_C"/>
    <property type="match status" value="1"/>
</dbReference>
<proteinExistence type="inferred from homology"/>
<dbReference type="GO" id="GO:0097053">
    <property type="term" value="P:L-kynurenine catabolic process"/>
    <property type="evidence" value="ECO:0007669"/>
    <property type="project" value="UniProtKB-UniRule"/>
</dbReference>
<reference evidence="7 8" key="1">
    <citation type="submission" date="2015-11" db="EMBL/GenBank/DDBJ databases">
        <title>Expanding the genomic diversity of Burkholderia species for the development of highly accurate diagnostics.</title>
        <authorList>
            <person name="Sahl J."/>
            <person name="Keim P."/>
            <person name="Wagner D."/>
        </authorList>
    </citation>
    <scope>NUCLEOTIDE SEQUENCE [LARGE SCALE GENOMIC DNA]</scope>
    <source>
        <strain evidence="7 8">MSMB1960WGS</strain>
    </source>
</reference>
<dbReference type="GO" id="GO:0030429">
    <property type="term" value="F:kynureninase activity"/>
    <property type="evidence" value="ECO:0007669"/>
    <property type="project" value="UniProtKB-UniRule"/>
</dbReference>
<dbReference type="UniPathway" id="UPA00253">
    <property type="reaction ID" value="UER00329"/>
</dbReference>
<evidence type="ECO:0000256" key="5">
    <source>
        <dbReference type="NCBIfam" id="TIGR01814"/>
    </source>
</evidence>
<dbReference type="GO" id="GO:0009435">
    <property type="term" value="P:NAD+ biosynthetic process"/>
    <property type="evidence" value="ECO:0007669"/>
    <property type="project" value="UniProtKB-UniRule"/>
</dbReference>
<comment type="function">
    <text evidence="4 6">Catalyzes the cleavage of L-kynurenine (L-Kyn) and L-3-hydroxykynurenine (L-3OHKyn) into anthranilic acid (AA) and 3-hydroxyanthranilic acid (3-OHAA), respectively.</text>
</comment>
<dbReference type="GO" id="GO:0005737">
    <property type="term" value="C:cytoplasm"/>
    <property type="evidence" value="ECO:0007669"/>
    <property type="project" value="UniProtKB-UniRule"/>
</dbReference>
<dbReference type="Proteomes" id="UP000068603">
    <property type="component" value="Unassembled WGS sequence"/>
</dbReference>
<dbReference type="EC" id="3.7.1.3" evidence="4 5"/>
<keyword evidence="2 4" id="KW-0378">Hydrolase</keyword>
<comment type="similarity">
    <text evidence="4 6">Belongs to the kynureninase family.</text>
</comment>
<evidence type="ECO:0000256" key="1">
    <source>
        <dbReference type="ARBA" id="ARBA00022642"/>
    </source>
</evidence>
<feature type="binding site" evidence="4">
    <location>
        <position position="99"/>
    </location>
    <ligand>
        <name>pyridoxal 5'-phosphate</name>
        <dbReference type="ChEBI" id="CHEBI:597326"/>
    </ligand>
</feature>
<dbReference type="NCBIfam" id="TIGR01814">
    <property type="entry name" value="kynureninase"/>
    <property type="match status" value="1"/>
</dbReference>
<dbReference type="InterPro" id="IPR015422">
    <property type="entry name" value="PyrdxlP-dep_Trfase_small"/>
</dbReference>
<feature type="binding site" evidence="4">
    <location>
        <position position="173"/>
    </location>
    <ligand>
        <name>pyridoxal 5'-phosphate</name>
        <dbReference type="ChEBI" id="CHEBI:597326"/>
    </ligand>
</feature>
<dbReference type="EMBL" id="LPHB01000018">
    <property type="protein sequence ID" value="KWA66994.1"/>
    <property type="molecule type" value="Genomic_DNA"/>
</dbReference>
<dbReference type="GO" id="GO:0019441">
    <property type="term" value="P:L-tryptophan catabolic process to kynurenine"/>
    <property type="evidence" value="ECO:0007669"/>
    <property type="project" value="TreeGrafter"/>
</dbReference>
<dbReference type="STRING" id="1503054.WT74_13740"/>
<sequence>MIKTREDALALDRDDPLAPLRDQFALPSNVIYLDGNSLGAQPRASAARAQQVIGAEWGDGLIRSWNTAGWFALPRRLGDKLATLIGGAPDETVVTDTISINLFKLLSAMLRYQAERAPERRVIVSERSNFPTDLYIAQGLIEQLGGDYELRLIDDPAELPDALGEDTAVAMITHVNYRTGYMHDMPAVTQLVHDAGALMLWDLAHSAGAVPVDLNGAHADGAVGCTYKYLNGGPGSPAFVWVPARHHAHFSQPLSGWWGHRAPFAMQPEFAPDPGIARFLCGTQPIVSMSMVECGLDVFLQTDMHAIRRKSLALTDAFVALVEARCEGHALKLVTPRAHQQRGSQASFEHPHGYEVMQALITRGVIGDYREPHVLRFGFTPLYTRFVDVWDAVETLRDILDTGAWKAPEFATRGAVT</sequence>
<dbReference type="GO" id="GO:0030170">
    <property type="term" value="F:pyridoxal phosphate binding"/>
    <property type="evidence" value="ECO:0007669"/>
    <property type="project" value="UniProtKB-UniRule"/>
</dbReference>
<dbReference type="SUPFAM" id="SSF53383">
    <property type="entry name" value="PLP-dependent transferases"/>
    <property type="match status" value="1"/>
</dbReference>
<feature type="modified residue" description="N6-(pyridoxal phosphate)lysine" evidence="4">
    <location>
        <position position="228"/>
    </location>
</feature>
<feature type="binding site" evidence="4">
    <location>
        <begin position="130"/>
        <end position="133"/>
    </location>
    <ligand>
        <name>pyridoxal 5'-phosphate</name>
        <dbReference type="ChEBI" id="CHEBI:597326"/>
    </ligand>
</feature>
<evidence type="ECO:0000313" key="8">
    <source>
        <dbReference type="Proteomes" id="UP000068603"/>
    </source>
</evidence>
<dbReference type="InterPro" id="IPR015424">
    <property type="entry name" value="PyrdxlP-dep_Trfase"/>
</dbReference>
<evidence type="ECO:0000256" key="6">
    <source>
        <dbReference type="PIRNR" id="PIRNR038800"/>
    </source>
</evidence>
<comment type="subunit">
    <text evidence="4 6">Homodimer.</text>
</comment>
<dbReference type="PIRSF" id="PIRSF038800">
    <property type="entry name" value="KYNU"/>
    <property type="match status" value="1"/>
</dbReference>
<dbReference type="GO" id="GO:0019805">
    <property type="term" value="P:quinolinate biosynthetic process"/>
    <property type="evidence" value="ECO:0007669"/>
    <property type="project" value="UniProtKB-UniRule"/>
</dbReference>
<dbReference type="GO" id="GO:0043420">
    <property type="term" value="P:anthranilate metabolic process"/>
    <property type="evidence" value="ECO:0007669"/>
    <property type="project" value="TreeGrafter"/>
</dbReference>
<evidence type="ECO:0000256" key="2">
    <source>
        <dbReference type="ARBA" id="ARBA00022801"/>
    </source>
</evidence>
<keyword evidence="3 4" id="KW-0663">Pyridoxal phosphate</keyword>
<feature type="binding site" evidence="4">
    <location>
        <position position="227"/>
    </location>
    <ligand>
        <name>pyridoxal 5'-phosphate</name>
        <dbReference type="ChEBI" id="CHEBI:597326"/>
    </ligand>
</feature>
<dbReference type="UniPathway" id="UPA00334">
    <property type="reaction ID" value="UER00455"/>
</dbReference>
<dbReference type="FunFam" id="3.40.640.10:FF:000107">
    <property type="entry name" value="Kynureninase"/>
    <property type="match status" value="1"/>
</dbReference>
<comment type="catalytic activity">
    <reaction evidence="4 6">
        <text>L-kynurenine + H2O = anthranilate + L-alanine + H(+)</text>
        <dbReference type="Rhea" id="RHEA:16813"/>
        <dbReference type="ChEBI" id="CHEBI:15377"/>
        <dbReference type="ChEBI" id="CHEBI:15378"/>
        <dbReference type="ChEBI" id="CHEBI:16567"/>
        <dbReference type="ChEBI" id="CHEBI:57959"/>
        <dbReference type="ChEBI" id="CHEBI:57972"/>
        <dbReference type="EC" id="3.7.1.3"/>
    </reaction>
</comment>
<comment type="catalytic activity">
    <reaction evidence="6">
        <text>3-hydroxy-L-kynurenine + H2O = 3-hydroxyanthranilate + L-alanine + H(+)</text>
        <dbReference type="Rhea" id="RHEA:25143"/>
        <dbReference type="ChEBI" id="CHEBI:15377"/>
        <dbReference type="ChEBI" id="CHEBI:15378"/>
        <dbReference type="ChEBI" id="CHEBI:36559"/>
        <dbReference type="ChEBI" id="CHEBI:57972"/>
        <dbReference type="ChEBI" id="CHEBI:58125"/>
        <dbReference type="EC" id="3.7.1.3"/>
    </reaction>
</comment>
<dbReference type="HAMAP" id="MF_01970">
    <property type="entry name" value="Kynureninase"/>
    <property type="match status" value="1"/>
</dbReference>
<dbReference type="InterPro" id="IPR010111">
    <property type="entry name" value="Kynureninase"/>
</dbReference>
<feature type="binding site" evidence="4">
    <location>
        <position position="98"/>
    </location>
    <ligand>
        <name>pyridoxal 5'-phosphate</name>
        <dbReference type="ChEBI" id="CHEBI:597326"/>
    </ligand>
</feature>
<name>A0A107A528_9BURK</name>
<keyword evidence="1 4" id="KW-0662">Pyridine nucleotide biosynthesis</keyword>
<protein>
    <recommendedName>
        <fullName evidence="4 5">Kynureninase</fullName>
        <ecNumber evidence="4 5">3.7.1.3</ecNumber>
    </recommendedName>
    <alternativeName>
        <fullName evidence="4">L-kynurenine hydrolase</fullName>
    </alternativeName>
</protein>
<comment type="cofactor">
    <cofactor evidence="4 6">
        <name>pyridoxal 5'-phosphate</name>
        <dbReference type="ChEBI" id="CHEBI:597326"/>
    </cofactor>
</comment>
<gene>
    <name evidence="4" type="primary">kynU</name>
    <name evidence="7" type="ORF">WT44_04760</name>
</gene>
<evidence type="ECO:0000313" key="7">
    <source>
        <dbReference type="EMBL" id="KWA66994.1"/>
    </source>
</evidence>
<dbReference type="Gene3D" id="3.90.1150.10">
    <property type="entry name" value="Aspartate Aminotransferase, domain 1"/>
    <property type="match status" value="1"/>
</dbReference>
<dbReference type="RefSeq" id="WP_060149681.1">
    <property type="nucleotide sequence ID" value="NZ_LPGD01000069.1"/>
</dbReference>
<dbReference type="Gene3D" id="3.40.640.10">
    <property type="entry name" value="Type I PLP-dependent aspartate aminotransferase-like (Major domain)"/>
    <property type="match status" value="1"/>
</dbReference>
<evidence type="ECO:0000256" key="4">
    <source>
        <dbReference type="HAMAP-Rule" id="MF_01970"/>
    </source>
</evidence>
<dbReference type="AlphaFoldDB" id="A0A107A528"/>
<feature type="binding site" evidence="4">
    <location>
        <position position="205"/>
    </location>
    <ligand>
        <name>pyridoxal 5'-phosphate</name>
        <dbReference type="ChEBI" id="CHEBI:597326"/>
    </ligand>
</feature>
<feature type="binding site" evidence="4">
    <location>
        <position position="257"/>
    </location>
    <ligand>
        <name>pyridoxal 5'-phosphate</name>
        <dbReference type="ChEBI" id="CHEBI:597326"/>
    </ligand>
</feature>
<dbReference type="PANTHER" id="PTHR14084:SF0">
    <property type="entry name" value="KYNURENINASE"/>
    <property type="match status" value="1"/>
</dbReference>
<comment type="caution">
    <text evidence="7">The sequence shown here is derived from an EMBL/GenBank/DDBJ whole genome shotgun (WGS) entry which is preliminary data.</text>
</comment>
<comment type="pathway">
    <text evidence="4 6">Amino-acid degradation; L-kynurenine degradation; L-alanine and anthranilate from L-kynurenine: step 1/1.</text>
</comment>
<dbReference type="PANTHER" id="PTHR14084">
    <property type="entry name" value="KYNURENINASE"/>
    <property type="match status" value="1"/>
</dbReference>